<keyword evidence="8" id="KW-1185">Reference proteome</keyword>
<dbReference type="PANTHER" id="PTHR48111">
    <property type="entry name" value="REGULATOR OF RPOS"/>
    <property type="match status" value="1"/>
</dbReference>
<evidence type="ECO:0000313" key="8">
    <source>
        <dbReference type="Proteomes" id="UP001305002"/>
    </source>
</evidence>
<keyword evidence="3 5" id="KW-0238">DNA-binding</keyword>
<evidence type="ECO:0000256" key="1">
    <source>
        <dbReference type="ARBA" id="ARBA00022553"/>
    </source>
</evidence>
<dbReference type="PROSITE" id="PS51755">
    <property type="entry name" value="OMPR_PHOB"/>
    <property type="match status" value="1"/>
</dbReference>
<name>A0ABZ0KTS5_STRC4</name>
<sequence>MRGSGYRAGPFAKEAGRVVRVGPVRIDKLARTVSVEGREVRLTLKEFELLVLLTRAPGVVVRREQIISEIWHYTAGGKSDAHNVTTLVATLRAKLGMPELIETVRGIGYRCAVPAT</sequence>
<dbReference type="InterPro" id="IPR016032">
    <property type="entry name" value="Sig_transdc_resp-reg_C-effctor"/>
</dbReference>
<organism evidence="7 8">
    <name type="scientific">Streptomyces coeruleorubidus</name>
    <dbReference type="NCBI Taxonomy" id="116188"/>
    <lineage>
        <taxon>Bacteria</taxon>
        <taxon>Bacillati</taxon>
        <taxon>Actinomycetota</taxon>
        <taxon>Actinomycetes</taxon>
        <taxon>Kitasatosporales</taxon>
        <taxon>Streptomycetaceae</taxon>
        <taxon>Streptomyces</taxon>
    </lineage>
</organism>
<dbReference type="SMART" id="SM00862">
    <property type="entry name" value="Trans_reg_C"/>
    <property type="match status" value="1"/>
</dbReference>
<feature type="DNA-binding region" description="OmpR/PhoB-type" evidence="5">
    <location>
        <begin position="16"/>
        <end position="113"/>
    </location>
</feature>
<dbReference type="CDD" id="cd00383">
    <property type="entry name" value="trans_reg_C"/>
    <property type="match status" value="1"/>
</dbReference>
<evidence type="ECO:0000259" key="6">
    <source>
        <dbReference type="PROSITE" id="PS51755"/>
    </source>
</evidence>
<evidence type="ECO:0000256" key="3">
    <source>
        <dbReference type="ARBA" id="ARBA00023125"/>
    </source>
</evidence>
<dbReference type="RefSeq" id="WP_317928413.1">
    <property type="nucleotide sequence ID" value="NZ_CP137525.1"/>
</dbReference>
<keyword evidence="2" id="KW-0805">Transcription regulation</keyword>
<dbReference type="Pfam" id="PF00486">
    <property type="entry name" value="Trans_reg_C"/>
    <property type="match status" value="1"/>
</dbReference>
<dbReference type="InterPro" id="IPR039420">
    <property type="entry name" value="WalR-like"/>
</dbReference>
<keyword evidence="7" id="KW-0614">Plasmid</keyword>
<dbReference type="InterPro" id="IPR036388">
    <property type="entry name" value="WH-like_DNA-bd_sf"/>
</dbReference>
<geneLocation type="plasmid" evidence="7 8">
    <name>unnamed</name>
</geneLocation>
<dbReference type="EMBL" id="CP137525">
    <property type="protein sequence ID" value="WOT40756.1"/>
    <property type="molecule type" value="Genomic_DNA"/>
</dbReference>
<keyword evidence="4" id="KW-0804">Transcription</keyword>
<evidence type="ECO:0000256" key="2">
    <source>
        <dbReference type="ARBA" id="ARBA00023015"/>
    </source>
</evidence>
<evidence type="ECO:0000256" key="5">
    <source>
        <dbReference type="PROSITE-ProRule" id="PRU01091"/>
    </source>
</evidence>
<dbReference type="PANTHER" id="PTHR48111:SF72">
    <property type="entry name" value="SENSORY TRANSDUCTION PROTEIN REGX3"/>
    <property type="match status" value="1"/>
</dbReference>
<dbReference type="Gene3D" id="1.10.10.10">
    <property type="entry name" value="Winged helix-like DNA-binding domain superfamily/Winged helix DNA-binding domain"/>
    <property type="match status" value="1"/>
</dbReference>
<evidence type="ECO:0000313" key="7">
    <source>
        <dbReference type="EMBL" id="WOT40756.1"/>
    </source>
</evidence>
<gene>
    <name evidence="7" type="ORF">R5U08_42330</name>
</gene>
<dbReference type="Proteomes" id="UP001305002">
    <property type="component" value="Plasmid unnamed"/>
</dbReference>
<evidence type="ECO:0000256" key="4">
    <source>
        <dbReference type="ARBA" id="ARBA00023163"/>
    </source>
</evidence>
<reference evidence="7 8" key="1">
    <citation type="journal article" date="2021" name="J. Microbiol. Biotechnol.">
        <title>An Efficient Markerless Deletion System Suitable for the Industrial Strains of Streptomyces.</title>
        <authorList>
            <person name="Dong J."/>
            <person name="Wei J."/>
            <person name="Li H."/>
            <person name="Zhao S."/>
            <person name="Guan W."/>
        </authorList>
    </citation>
    <scope>NUCLEOTIDE SEQUENCE [LARGE SCALE GENOMIC DNA]</scope>
    <source>
        <strain evidence="7 8">CICC 11043</strain>
    </source>
</reference>
<reference evidence="7 8" key="2">
    <citation type="journal article" date="2024" name="Microb. Biotechnol.">
        <title>The involvement of multiple ABC transporters in daunorubicin efflux in Streptomyces coeruleorubidus.</title>
        <authorList>
            <person name="Dong J."/>
            <person name="Ning J."/>
            <person name="Tian Y."/>
            <person name="Li H."/>
            <person name="Chen H."/>
            <person name="Guan W."/>
        </authorList>
    </citation>
    <scope>NUCLEOTIDE SEQUENCE [LARGE SCALE GENOMIC DNA]</scope>
    <source>
        <strain evidence="7 8">CICC 11043</strain>
    </source>
</reference>
<keyword evidence="1" id="KW-0597">Phosphoprotein</keyword>
<proteinExistence type="predicted"/>
<feature type="domain" description="OmpR/PhoB-type" evidence="6">
    <location>
        <begin position="16"/>
        <end position="113"/>
    </location>
</feature>
<dbReference type="SUPFAM" id="SSF46894">
    <property type="entry name" value="C-terminal effector domain of the bipartite response regulators"/>
    <property type="match status" value="1"/>
</dbReference>
<accession>A0ABZ0KTS5</accession>
<protein>
    <submittedName>
        <fullName evidence="7">Winged helix-turn-helix domain-containing protein</fullName>
    </submittedName>
</protein>
<dbReference type="InterPro" id="IPR001867">
    <property type="entry name" value="OmpR/PhoB-type_DNA-bd"/>
</dbReference>